<feature type="domain" description="Glucose-6-phosphate dehydrogenase NAD-binding" evidence="8">
    <location>
        <begin position="12"/>
        <end position="201"/>
    </location>
</feature>
<name>B6ARU0_9BACT</name>
<feature type="binding site" evidence="7">
    <location>
        <position position="359"/>
    </location>
    <ligand>
        <name>substrate</name>
    </ligand>
</feature>
<dbReference type="InterPro" id="IPR022675">
    <property type="entry name" value="G6P_DH_C"/>
</dbReference>
<feature type="binding site" evidence="7">
    <location>
        <position position="249"/>
    </location>
    <ligand>
        <name>substrate</name>
    </ligand>
</feature>
<feature type="binding site" evidence="7">
    <location>
        <begin position="92"/>
        <end position="93"/>
    </location>
    <ligand>
        <name>NADP(+)</name>
        <dbReference type="ChEBI" id="CHEBI:58349"/>
    </ligand>
</feature>
<dbReference type="GO" id="GO:0009051">
    <property type="term" value="P:pentose-phosphate shunt, oxidative branch"/>
    <property type="evidence" value="ECO:0007669"/>
    <property type="project" value="TreeGrafter"/>
</dbReference>
<evidence type="ECO:0000313" key="10">
    <source>
        <dbReference type="EMBL" id="EDZ38186.1"/>
    </source>
</evidence>
<feature type="binding site" evidence="7">
    <location>
        <position position="196"/>
    </location>
    <ligand>
        <name>substrate</name>
    </ligand>
</feature>
<feature type="binding site" evidence="7">
    <location>
        <position position="230"/>
    </location>
    <ligand>
        <name>substrate</name>
    </ligand>
</feature>
<reference evidence="10" key="2">
    <citation type="journal article" date="2008" name="PLoS Biol.">
        <title>Population genomic analysis of strain variation in Leptospirillum group II bacteria involved in acid mine drainage formation.</title>
        <authorList>
            <person name="Simmons S.L."/>
            <person name="Dibartolo G."/>
            <person name="Denef V.J."/>
            <person name="Goltsman D.S."/>
            <person name="Thelen M.P."/>
            <person name="Banfield J.F."/>
        </authorList>
    </citation>
    <scope>NUCLEOTIDE SEQUENCE [LARGE SCALE GENOMIC DNA]</scope>
</reference>
<dbReference type="PANTHER" id="PTHR23429:SF0">
    <property type="entry name" value="GLUCOSE-6-PHOSPHATE 1-DEHYDROGENASE"/>
    <property type="match status" value="1"/>
</dbReference>
<evidence type="ECO:0000256" key="4">
    <source>
        <dbReference type="ARBA" id="ARBA00022857"/>
    </source>
</evidence>
<dbReference type="GO" id="GO:0005829">
    <property type="term" value="C:cytosol"/>
    <property type="evidence" value="ECO:0007669"/>
    <property type="project" value="TreeGrafter"/>
</dbReference>
<feature type="domain" description="Glucose-6-phosphate dehydrogenase C-terminal" evidence="9">
    <location>
        <begin position="203"/>
        <end position="494"/>
    </location>
</feature>
<gene>
    <name evidence="7" type="primary">zwf</name>
    <name evidence="10" type="ORF">CGL2_11284005</name>
</gene>
<keyword evidence="4 7" id="KW-0521">NADP</keyword>
<dbReference type="Pfam" id="PF00479">
    <property type="entry name" value="G6PD_N"/>
    <property type="match status" value="1"/>
</dbReference>
<accession>B6ARU0</accession>
<comment type="catalytic activity">
    <reaction evidence="7">
        <text>D-glucose 6-phosphate + NADP(+) = 6-phospho-D-glucono-1,5-lactone + NADPH + H(+)</text>
        <dbReference type="Rhea" id="RHEA:15841"/>
        <dbReference type="ChEBI" id="CHEBI:15378"/>
        <dbReference type="ChEBI" id="CHEBI:57783"/>
        <dbReference type="ChEBI" id="CHEBI:57955"/>
        <dbReference type="ChEBI" id="CHEBI:58349"/>
        <dbReference type="ChEBI" id="CHEBI:61548"/>
        <dbReference type="EC" id="1.1.1.49"/>
    </reaction>
</comment>
<dbReference type="Pfam" id="PF02781">
    <property type="entry name" value="G6PD_C"/>
    <property type="match status" value="1"/>
</dbReference>
<dbReference type="InterPro" id="IPR022674">
    <property type="entry name" value="G6P_DH_NAD-bd"/>
</dbReference>
<dbReference type="NCBIfam" id="TIGR00871">
    <property type="entry name" value="zwf"/>
    <property type="match status" value="1"/>
</dbReference>
<dbReference type="GO" id="GO:0004345">
    <property type="term" value="F:glucose-6-phosphate dehydrogenase activity"/>
    <property type="evidence" value="ECO:0007669"/>
    <property type="project" value="UniProtKB-UniRule"/>
</dbReference>
<dbReference type="InterPro" id="IPR001282">
    <property type="entry name" value="G6P_DH"/>
</dbReference>
<evidence type="ECO:0000256" key="2">
    <source>
        <dbReference type="ARBA" id="ARBA00009975"/>
    </source>
</evidence>
<dbReference type="UniPathway" id="UPA00115">
    <property type="reaction ID" value="UER00408"/>
</dbReference>
<dbReference type="InterPro" id="IPR019796">
    <property type="entry name" value="G6P_DH_AS"/>
</dbReference>
<keyword evidence="5 7" id="KW-0560">Oxidoreductase</keyword>
<comment type="pathway">
    <text evidence="1 7">Carbohydrate degradation; pentose phosphate pathway; D-ribulose 5-phosphate from D-glucose 6-phosphate (oxidative stage): step 1/3.</text>
</comment>
<evidence type="ECO:0000256" key="3">
    <source>
        <dbReference type="ARBA" id="ARBA00022526"/>
    </source>
</evidence>
<dbReference type="GO" id="GO:0050661">
    <property type="term" value="F:NADP binding"/>
    <property type="evidence" value="ECO:0007669"/>
    <property type="project" value="UniProtKB-UniRule"/>
</dbReference>
<dbReference type="AlphaFoldDB" id="B6ARU0"/>
<dbReference type="PROSITE" id="PS00069">
    <property type="entry name" value="G6P_DEHYDROGENASE"/>
    <property type="match status" value="1"/>
</dbReference>
<reference evidence="10" key="1">
    <citation type="journal article" date="2004" name="Nature">
        <title>Community structure and metabolism through reconstruction of microbial genomes from the environment.</title>
        <authorList>
            <person name="Tyson G.W."/>
            <person name="Chapman J."/>
            <person name="Hugenholtz P."/>
            <person name="Allen E.E."/>
            <person name="Ram R.J."/>
            <person name="Richardson P.M."/>
            <person name="Solovyev V.V."/>
            <person name="Rubin E.M."/>
            <person name="Rokhsar D.S."/>
            <person name="Banfield J.F."/>
        </authorList>
    </citation>
    <scope>NUCLEOTIDE SEQUENCE [LARGE SCALE GENOMIC DNA]</scope>
</reference>
<dbReference type="SUPFAM" id="SSF51735">
    <property type="entry name" value="NAD(P)-binding Rossmann-fold domains"/>
    <property type="match status" value="1"/>
</dbReference>
<feature type="binding site" evidence="7">
    <location>
        <begin position="15"/>
        <end position="22"/>
    </location>
    <ligand>
        <name>NADP(+)</name>
        <dbReference type="ChEBI" id="CHEBI:58349"/>
    </ligand>
</feature>
<dbReference type="EMBL" id="DS995262">
    <property type="protein sequence ID" value="EDZ38186.1"/>
    <property type="molecule type" value="Genomic_DNA"/>
</dbReference>
<feature type="binding site" evidence="7">
    <location>
        <position position="162"/>
    </location>
    <ligand>
        <name>NADP(+)</name>
        <dbReference type="ChEBI" id="CHEBI:58349"/>
    </ligand>
</feature>
<dbReference type="EC" id="1.1.1.49" evidence="7"/>
<keyword evidence="6 7" id="KW-0119">Carbohydrate metabolism</keyword>
<evidence type="ECO:0000259" key="8">
    <source>
        <dbReference type="Pfam" id="PF00479"/>
    </source>
</evidence>
<dbReference type="SUPFAM" id="SSF55347">
    <property type="entry name" value="Glyceraldehyde-3-phosphate dehydrogenase-like, C-terminal domain"/>
    <property type="match status" value="1"/>
</dbReference>
<dbReference type="PRINTS" id="PR00079">
    <property type="entry name" value="G6PDHDRGNASE"/>
</dbReference>
<organism evidence="10">
    <name type="scientific">Leptospirillum sp. Group II '5-way CG'</name>
    <dbReference type="NCBI Taxonomy" id="419541"/>
    <lineage>
        <taxon>Bacteria</taxon>
        <taxon>Pseudomonadati</taxon>
        <taxon>Nitrospirota</taxon>
        <taxon>Nitrospiria</taxon>
        <taxon>Nitrospirales</taxon>
        <taxon>Nitrospiraceae</taxon>
        <taxon>Leptospirillum</taxon>
    </lineage>
</organism>
<evidence type="ECO:0000256" key="5">
    <source>
        <dbReference type="ARBA" id="ARBA00023002"/>
    </source>
</evidence>
<feature type="binding site" evidence="7">
    <location>
        <position position="354"/>
    </location>
    <ligand>
        <name>substrate</name>
    </ligand>
</feature>
<proteinExistence type="inferred from homology"/>
<dbReference type="HAMAP" id="MF_00966">
    <property type="entry name" value="G6PD"/>
    <property type="match status" value="1"/>
</dbReference>
<feature type="active site" description="Proton acceptor" evidence="7">
    <location>
        <position position="254"/>
    </location>
</feature>
<evidence type="ECO:0000256" key="1">
    <source>
        <dbReference type="ARBA" id="ARBA00004937"/>
    </source>
</evidence>
<comment type="similarity">
    <text evidence="2 7">Belongs to the glucose-6-phosphate dehydrogenase family.</text>
</comment>
<dbReference type="InterPro" id="IPR036291">
    <property type="entry name" value="NAD(P)-bd_dom_sf"/>
</dbReference>
<keyword evidence="3 7" id="KW-0313">Glucose metabolism</keyword>
<feature type="binding site" evidence="7">
    <location>
        <position position="192"/>
    </location>
    <ligand>
        <name>substrate</name>
    </ligand>
</feature>
<dbReference type="GO" id="GO:0006006">
    <property type="term" value="P:glucose metabolic process"/>
    <property type="evidence" value="ECO:0007669"/>
    <property type="project" value="UniProtKB-KW"/>
</dbReference>
<evidence type="ECO:0000256" key="6">
    <source>
        <dbReference type="ARBA" id="ARBA00023277"/>
    </source>
</evidence>
<protein>
    <recommendedName>
        <fullName evidence="7">Glucose-6-phosphate 1-dehydrogenase</fullName>
        <shortName evidence="7">G6PD</shortName>
        <ecNumber evidence="7">1.1.1.49</ecNumber>
    </recommendedName>
</protein>
<evidence type="ECO:0000256" key="7">
    <source>
        <dbReference type="HAMAP-Rule" id="MF_00966"/>
    </source>
</evidence>
<sequence length="495" mass="55862">MELKVAPALTLVIFGASGDLTRRKLLPSLYDLWADGLLNPSTEILGVARRVKSHQEFRDEISEGIRSHARTGAKDDDKFHHFLSRVFYQAGDFEDPSTFDTLRATLQDPERTKRTGGNVIFYLATPPSYLVSIIREIGDHALSGVPGGRDGDPPFTRIVIEKPFGRDLASARDLNRELLAVFREEQVYRIDHYLGKETVQNILVFRLANPIFGALWSNIHVNRVEIRVMESLGMEGRGGYFEEAGIIRDMIQSHLLQVMTLTAMDPPVAFESEAIRDEKVKVLRSLKPYTREEISQNILRGQYVQGVLDGLPVPGYREEAKVSPGSRVETFAAMRVEIQNWRWAGVPFFLVAGKRLSKKSTEITLFFRAHPFAIFRLAHCDDNIPNSLTIRIQPNEGVSIRFGLKRPSSRLHIDPAEMDFSYQEVYQGHPPDAYERLLHDAMVGDSTLFARNDEVERAWAYITPFLADPASAPVPTFYEAGSDGPQELSAFLNRS</sequence>
<evidence type="ECO:0000259" key="9">
    <source>
        <dbReference type="Pfam" id="PF02781"/>
    </source>
</evidence>
<dbReference type="PIRSF" id="PIRSF000110">
    <property type="entry name" value="G6PD"/>
    <property type="match status" value="1"/>
</dbReference>
<dbReference type="PANTHER" id="PTHR23429">
    <property type="entry name" value="GLUCOSE-6-PHOSPHATE 1-DEHYDROGENASE G6PD"/>
    <property type="match status" value="1"/>
</dbReference>
<dbReference type="Gene3D" id="3.40.50.720">
    <property type="entry name" value="NAD(P)-binding Rossmann-like Domain"/>
    <property type="match status" value="1"/>
</dbReference>
<comment type="function">
    <text evidence="7">Catalyzes the oxidation of glucose 6-phosphate to 6-phosphogluconolactone.</text>
</comment>
<feature type="binding site" evidence="7">
    <location>
        <position position="49"/>
    </location>
    <ligand>
        <name>NADP(+)</name>
        <dbReference type="ChEBI" id="CHEBI:58349"/>
    </ligand>
</feature>
<dbReference type="Gene3D" id="3.30.360.10">
    <property type="entry name" value="Dihydrodipicolinate Reductase, domain 2"/>
    <property type="match status" value="1"/>
</dbReference>